<dbReference type="SUPFAM" id="SSF56349">
    <property type="entry name" value="DNA breaking-rejoining enzymes"/>
    <property type="match status" value="1"/>
</dbReference>
<gene>
    <name evidence="7" type="ORF">FHR87_003930</name>
</gene>
<name>A0A839T7L7_AZOMA</name>
<dbReference type="AlphaFoldDB" id="A0A839T7L7"/>
<dbReference type="Gene3D" id="1.10.150.130">
    <property type="match status" value="1"/>
</dbReference>
<evidence type="ECO:0000256" key="3">
    <source>
        <dbReference type="ARBA" id="ARBA00023172"/>
    </source>
</evidence>
<dbReference type="PROSITE" id="PS51900">
    <property type="entry name" value="CB"/>
    <property type="match status" value="1"/>
</dbReference>
<dbReference type="InterPro" id="IPR004107">
    <property type="entry name" value="Integrase_SAM-like_N"/>
</dbReference>
<protein>
    <submittedName>
        <fullName evidence="7">Integron integrase</fullName>
    </submittedName>
</protein>
<reference evidence="7 8" key="1">
    <citation type="submission" date="2020-08" db="EMBL/GenBank/DDBJ databases">
        <title>Genomic Encyclopedia of Type Strains, Phase III (KMG-III): the genomes of soil and plant-associated and newly described type strains.</title>
        <authorList>
            <person name="Whitman W."/>
        </authorList>
    </citation>
    <scope>NUCLEOTIDE SEQUENCE [LARGE SCALE GENOMIC DNA]</scope>
    <source>
        <strain evidence="7 8">CECT 4462</strain>
    </source>
</reference>
<feature type="domain" description="Core-binding (CB)" evidence="6">
    <location>
        <begin position="2"/>
        <end position="85"/>
    </location>
</feature>
<evidence type="ECO:0000259" key="5">
    <source>
        <dbReference type="PROSITE" id="PS51898"/>
    </source>
</evidence>
<keyword evidence="2 4" id="KW-0238">DNA-binding</keyword>
<evidence type="ECO:0000256" key="4">
    <source>
        <dbReference type="PROSITE-ProRule" id="PRU01248"/>
    </source>
</evidence>
<dbReference type="GO" id="GO:0006310">
    <property type="term" value="P:DNA recombination"/>
    <property type="evidence" value="ECO:0007669"/>
    <property type="project" value="UniProtKB-KW"/>
</dbReference>
<keyword evidence="3" id="KW-0233">DNA recombination</keyword>
<organism evidence="7 8">
    <name type="scientific">Azomonas macrocytogenes</name>
    <name type="common">Azotobacter macrocytogenes</name>
    <dbReference type="NCBI Taxonomy" id="69962"/>
    <lineage>
        <taxon>Bacteria</taxon>
        <taxon>Pseudomonadati</taxon>
        <taxon>Pseudomonadota</taxon>
        <taxon>Gammaproteobacteria</taxon>
        <taxon>Pseudomonadales</taxon>
        <taxon>Pseudomonadaceae</taxon>
        <taxon>Azomonas</taxon>
    </lineage>
</organism>
<feature type="domain" description="Tyr recombinase" evidence="5">
    <location>
        <begin position="103"/>
        <end position="219"/>
    </location>
</feature>
<evidence type="ECO:0000313" key="8">
    <source>
        <dbReference type="Proteomes" id="UP000549250"/>
    </source>
</evidence>
<evidence type="ECO:0000259" key="6">
    <source>
        <dbReference type="PROSITE" id="PS51900"/>
    </source>
</evidence>
<dbReference type="Pfam" id="PF00589">
    <property type="entry name" value="Phage_integrase"/>
    <property type="match status" value="1"/>
</dbReference>
<dbReference type="InterPro" id="IPR011946">
    <property type="entry name" value="Integrase_integron-type"/>
</dbReference>
<keyword evidence="8" id="KW-1185">Reference proteome</keyword>
<accession>A0A839T7L7</accession>
<dbReference type="Proteomes" id="UP000549250">
    <property type="component" value="Unassembled WGS sequence"/>
</dbReference>
<dbReference type="Gene3D" id="1.10.443.10">
    <property type="entry name" value="Intergrase catalytic core"/>
    <property type="match status" value="1"/>
</dbReference>
<dbReference type="GO" id="GO:0015074">
    <property type="term" value="P:DNA integration"/>
    <property type="evidence" value="ECO:0007669"/>
    <property type="project" value="UniProtKB-KW"/>
</dbReference>
<dbReference type="InterPro" id="IPR010998">
    <property type="entry name" value="Integrase_recombinase_N"/>
</dbReference>
<proteinExistence type="predicted"/>
<dbReference type="InterPro" id="IPR011010">
    <property type="entry name" value="DNA_brk_join_enz"/>
</dbReference>
<dbReference type="EMBL" id="JACHXI010000056">
    <property type="protein sequence ID" value="MBB3105487.1"/>
    <property type="molecule type" value="Genomic_DNA"/>
</dbReference>
<dbReference type="InterPro" id="IPR013762">
    <property type="entry name" value="Integrase-like_cat_sf"/>
</dbReference>
<evidence type="ECO:0000313" key="7">
    <source>
        <dbReference type="EMBL" id="MBB3105487.1"/>
    </source>
</evidence>
<sequence length="219" mass="25289">MDGRPRLLDRLREQIRVRHYSIRTEIAYVKWVKEYIRFHGLRHPEEMGAPEVEQFLSYLAVARHVSASTQNQALASLLFLYKHVLAIELPWLNEVVRAKKPERLPLILSIAETQRLLAVFEGETALVAGLLYGSGLRLMEAMRLRVKDIDFERREILVRDGKGMKDRITLLPARLIEPLQTHLACVKALHRRDLAEGFGEVYLPFALARKYPNAPSEWG</sequence>
<dbReference type="InterPro" id="IPR002104">
    <property type="entry name" value="Integrase_catalytic"/>
</dbReference>
<dbReference type="PROSITE" id="PS51898">
    <property type="entry name" value="TYR_RECOMBINASE"/>
    <property type="match status" value="1"/>
</dbReference>
<dbReference type="GO" id="GO:0003677">
    <property type="term" value="F:DNA binding"/>
    <property type="evidence" value="ECO:0007669"/>
    <property type="project" value="UniProtKB-UniRule"/>
</dbReference>
<comment type="caution">
    <text evidence="7">The sequence shown here is derived from an EMBL/GenBank/DDBJ whole genome shotgun (WGS) entry which is preliminary data.</text>
</comment>
<keyword evidence="1" id="KW-0229">DNA integration</keyword>
<evidence type="ECO:0000256" key="2">
    <source>
        <dbReference type="ARBA" id="ARBA00023125"/>
    </source>
</evidence>
<dbReference type="InterPro" id="IPR044068">
    <property type="entry name" value="CB"/>
</dbReference>
<dbReference type="NCBIfam" id="TIGR02249">
    <property type="entry name" value="integrase_gron"/>
    <property type="match status" value="1"/>
</dbReference>
<evidence type="ECO:0000256" key="1">
    <source>
        <dbReference type="ARBA" id="ARBA00022908"/>
    </source>
</evidence>
<dbReference type="Pfam" id="PF13495">
    <property type="entry name" value="Phage_int_SAM_4"/>
    <property type="match status" value="1"/>
</dbReference>